<dbReference type="RefSeq" id="WP_070247167.1">
    <property type="nucleotide sequence ID" value="NZ_LROM01000065.1"/>
</dbReference>
<dbReference type="EMBL" id="LROM01000065">
    <property type="protein sequence ID" value="OFA05968.1"/>
    <property type="molecule type" value="Genomic_DNA"/>
</dbReference>
<dbReference type="OrthoDB" id="9122506at2"/>
<gene>
    <name evidence="2" type="ORF">DUPY_14500</name>
</gene>
<evidence type="ECO:0000313" key="2">
    <source>
        <dbReference type="EMBL" id="OFA05968.1"/>
    </source>
</evidence>
<protein>
    <recommendedName>
        <fullName evidence="4">Atrophin-1 multi-domain protein</fullName>
    </recommendedName>
</protein>
<dbReference type="AlphaFoldDB" id="A0A1E7X1E3"/>
<feature type="signal peptide" evidence="1">
    <location>
        <begin position="1"/>
        <end position="34"/>
    </location>
</feature>
<feature type="chain" id="PRO_5009208169" description="Atrophin-1 multi-domain protein" evidence="1">
    <location>
        <begin position="35"/>
        <end position="519"/>
    </location>
</feature>
<reference evidence="3" key="1">
    <citation type="journal article" date="2016" name="Front. Microbiol.">
        <title>Molecular Keys to the Janthinobacterium and Duganella spp. Interaction with the Plant Pathogen Fusarium graminearum.</title>
        <authorList>
            <person name="Haack F.S."/>
            <person name="Poehlein A."/>
            <person name="Kroger C."/>
            <person name="Voigt C.A."/>
            <person name="Piepenbring M."/>
            <person name="Bode H.B."/>
            <person name="Daniel R."/>
            <person name="Schafer W."/>
            <person name="Streit W.R."/>
        </authorList>
    </citation>
    <scope>NUCLEOTIDE SEQUENCE [LARGE SCALE GENOMIC DNA]</scope>
    <source>
        <strain evidence="3">T54</strain>
    </source>
</reference>
<evidence type="ECO:0000313" key="3">
    <source>
        <dbReference type="Proteomes" id="UP000175989"/>
    </source>
</evidence>
<name>A0A1E7X1E3_9BURK</name>
<dbReference type="PATRIC" id="fig|762836.4.peg.1515"/>
<evidence type="ECO:0000256" key="1">
    <source>
        <dbReference type="SAM" id="SignalP"/>
    </source>
</evidence>
<sequence length="519" mass="55404">MFLNNPLSVSARQLTKMIGWSVLSACALSLNVQAQTTTTPPVSMSTPPAFSTYTNPFAAQSLWNVRPVNPVLDTSFTIPTSSYYPEINSGAYSTGFFLAKDTDLPMKIYGQGGANLVNNPDAGGSTEVTLPRWPANTLPATGSDGHADIYDPVTNVIHSFWQLKKVNGKWQAALYAWSPANDTGWGTPAHFYLGARATGVAASAGLIRAQEINDGLPMYRHALAMSLTYNALSATEPYVYPATSADNDAAKTNTGKIPQGALMMLPANYDTSKISNLALRKVAETLKNYGAYVVDRNVGTPFVIYVETGSTLGLHAKGWDNNVAAELDRMRQNMRRVIGAQSWQDGNGKAFDAAQPNLNALSMRGPWIKNSGTVTGTYDTWSQSMVFPASPTKSVMQNGNSTGLSKVKWGAPVVGSTQQLKVISTGGATLRMALYSGGTMVFDTGNQNNGYIKRFVWPAGAWFVLYTTNGTNQVSSVRGELVTVQLAPATAAANAAKAATLKTLLEASPTYTGARTGVR</sequence>
<dbReference type="Proteomes" id="UP000175989">
    <property type="component" value="Unassembled WGS sequence"/>
</dbReference>
<accession>A0A1E7X1E3</accession>
<organism evidence="2 3">
    <name type="scientific">Duganella phyllosphaerae</name>
    <dbReference type="NCBI Taxonomy" id="762836"/>
    <lineage>
        <taxon>Bacteria</taxon>
        <taxon>Pseudomonadati</taxon>
        <taxon>Pseudomonadota</taxon>
        <taxon>Betaproteobacteria</taxon>
        <taxon>Burkholderiales</taxon>
        <taxon>Oxalobacteraceae</taxon>
        <taxon>Telluria group</taxon>
        <taxon>Duganella</taxon>
    </lineage>
</organism>
<keyword evidence="3" id="KW-1185">Reference proteome</keyword>
<evidence type="ECO:0008006" key="4">
    <source>
        <dbReference type="Google" id="ProtNLM"/>
    </source>
</evidence>
<proteinExistence type="predicted"/>
<comment type="caution">
    <text evidence="2">The sequence shown here is derived from an EMBL/GenBank/DDBJ whole genome shotgun (WGS) entry which is preliminary data.</text>
</comment>
<keyword evidence="1" id="KW-0732">Signal</keyword>